<feature type="transmembrane region" description="Helical" evidence="10">
    <location>
        <begin position="175"/>
        <end position="199"/>
    </location>
</feature>
<evidence type="ECO:0000256" key="10">
    <source>
        <dbReference type="SAM" id="Phobius"/>
    </source>
</evidence>
<dbReference type="InterPro" id="IPR029016">
    <property type="entry name" value="GAF-like_dom_sf"/>
</dbReference>
<keyword evidence="10" id="KW-0812">Transmembrane</keyword>
<dbReference type="PROSITE" id="PS50109">
    <property type="entry name" value="HIS_KIN"/>
    <property type="match status" value="1"/>
</dbReference>
<evidence type="ECO:0000313" key="15">
    <source>
        <dbReference type="Proteomes" id="UP000772618"/>
    </source>
</evidence>
<feature type="modified residue" description="4-aspartylphosphate" evidence="8">
    <location>
        <position position="859"/>
    </location>
</feature>
<comment type="subcellular location">
    <subcellularLocation>
        <location evidence="2">Membrane</location>
    </subcellularLocation>
</comment>
<feature type="modified residue" description="4-aspartylphosphate" evidence="8">
    <location>
        <position position="1128"/>
    </location>
</feature>
<dbReference type="PROSITE" id="PS50110">
    <property type="entry name" value="RESPONSE_REGULATORY"/>
    <property type="match status" value="3"/>
</dbReference>
<evidence type="ECO:0000256" key="9">
    <source>
        <dbReference type="SAM" id="Coils"/>
    </source>
</evidence>
<keyword evidence="9" id="KW-0175">Coiled coil</keyword>
<dbReference type="Pfam" id="PF05227">
    <property type="entry name" value="CHASE3"/>
    <property type="match status" value="1"/>
</dbReference>
<dbReference type="EC" id="2.7.13.3" evidence="3"/>
<accession>A0ABS5VTP3</accession>
<dbReference type="CDD" id="cd06225">
    <property type="entry name" value="HAMP"/>
    <property type="match status" value="1"/>
</dbReference>
<keyword evidence="7" id="KW-0902">Two-component regulatory system</keyword>
<keyword evidence="4 8" id="KW-0597">Phosphoprotein</keyword>
<dbReference type="RefSeq" id="WP_254154736.1">
    <property type="nucleotide sequence ID" value="NZ_JAHESD010000039.1"/>
</dbReference>
<evidence type="ECO:0000256" key="8">
    <source>
        <dbReference type="PROSITE-ProRule" id="PRU00169"/>
    </source>
</evidence>
<dbReference type="SMART" id="SM00387">
    <property type="entry name" value="HATPase_c"/>
    <property type="match status" value="1"/>
</dbReference>
<evidence type="ECO:0000259" key="13">
    <source>
        <dbReference type="PROSITE" id="PS50885"/>
    </source>
</evidence>
<dbReference type="Pfam" id="PF00072">
    <property type="entry name" value="Response_reg"/>
    <property type="match status" value="3"/>
</dbReference>
<feature type="domain" description="Histidine kinase" evidence="11">
    <location>
        <begin position="533"/>
        <end position="755"/>
    </location>
</feature>
<feature type="coiled-coil region" evidence="9">
    <location>
        <begin position="426"/>
        <end position="509"/>
    </location>
</feature>
<dbReference type="InterPro" id="IPR003594">
    <property type="entry name" value="HATPase_dom"/>
</dbReference>
<dbReference type="InterPro" id="IPR004358">
    <property type="entry name" value="Sig_transdc_His_kin-like_C"/>
</dbReference>
<dbReference type="InterPro" id="IPR036890">
    <property type="entry name" value="HATPase_C_sf"/>
</dbReference>
<sequence length="1199" mass="134785">MKSNFKRNLLFGFGASLLILIITSAASFISINNLLRSSGLVNHTHEVIIGLDAVNAALIDAQSSQRGFLLTSDERFLDPYYEANNNIELLLRNIRSLTADNQAQQAKIAQLEDLLEQRISYLEHGIAEKKKGKDVDVEVLQRGRAIMLAVRKLIAEMEEGERALLTERTSTMNKFAAFTPVIIIVAAMVALLITVLFYIRVRSDFEQRMQLQQELLDKDADISKRIEIIRGIADKIAQGNYETRVDDKESDALGSVAGALNKMAESLNYSFNLLSDKEWLQTGLTQLNDVMIGEKDVDALSSEITAFLSQYTESNVGAFYILQENELHHVGGYAFVPDKSRKKLRINEGITGQTISTKAPIHLKDIPSENISISFASGELRPKDIIALPILDGYTVKGAIELGSIKSFTERDIEFLKASTPNIGIAISTAQNRRRLQELLEETQAQAEELKTQHSELENLNSELEVQAEKLQASEEELKVQQEELKQANQELEERSRLLEERNQLISERNIEIQHKADQLAQSTRYKSEFLANMSHELRTPLNSILLLSRLMSENPEKNLTSEQVEYANVIQNSGNGLLSLIDEILDLSKIEAGKMQLEYQMVSVREITNDMNALFSPVANEKKIEFKLLVQQEVPSHIEIDKLRLEQILRNLLSNAIKFTSNGYVSLDVLLEEDESEIVKFVVKDTGIGIPKEKHVQIFEAFQQADGSTRRKYGGTGLGLSISRELSKLLGGDISLVSEVGQGSEFTVRIPISKKTVVKSKLNQQEKEVIAEVIPEPQPVKKVDPRYISTEIPSNVPDDRKIIKRGDKVILIIEDDVNFAKALLDYTRKREYKGVVAVRGDEGVELAKQLKPLGILLDIQLPVKSGWEVMEELKGNAQTRHIPVHIMSSLNAKSESLMKGAVNFINKPVAFEQMHEVFKKIEYVLSHHPKKVLIVEENAKHAKALAYFLETFDVNLDIANAVDGAVDSLKNRNVDCVILDMGIPDQKSYDTLEEIKKTSGLENLPIIIFTGKSLSQKEELKIKQYADSIVVKTAHSYKRILDEVSLFLHLMEKDGEENKGSKFHKLGALDEVLKNKTVLVADDDMRNVFSLTKALEKYQMNVIAAVDGRDALQKLKENPQVDIVLMDMMMPEMDGYETTAAIRKDLRYRNLPVIAVTAKAMMGDRAKCINAGASDYITKPVDIDQLFSLLRVWLYEKI</sequence>
<dbReference type="InterPro" id="IPR007891">
    <property type="entry name" value="CHASE3"/>
</dbReference>
<dbReference type="SUPFAM" id="SSF55874">
    <property type="entry name" value="ATPase domain of HSP90 chaperone/DNA topoisomerase II/histidine kinase"/>
    <property type="match status" value="1"/>
</dbReference>
<comment type="caution">
    <text evidence="14">The sequence shown here is derived from an EMBL/GenBank/DDBJ whole genome shotgun (WGS) entry which is preliminary data.</text>
</comment>
<proteinExistence type="predicted"/>
<dbReference type="InterPro" id="IPR003660">
    <property type="entry name" value="HAMP_dom"/>
</dbReference>
<organism evidence="14 15">
    <name type="scientific">Chryseosolibacter indicus</name>
    <dbReference type="NCBI Taxonomy" id="2782351"/>
    <lineage>
        <taxon>Bacteria</taxon>
        <taxon>Pseudomonadati</taxon>
        <taxon>Bacteroidota</taxon>
        <taxon>Cytophagia</taxon>
        <taxon>Cytophagales</taxon>
        <taxon>Chryseotaleaceae</taxon>
        <taxon>Chryseosolibacter</taxon>
    </lineage>
</organism>
<evidence type="ECO:0000256" key="2">
    <source>
        <dbReference type="ARBA" id="ARBA00004370"/>
    </source>
</evidence>
<evidence type="ECO:0000256" key="3">
    <source>
        <dbReference type="ARBA" id="ARBA00012438"/>
    </source>
</evidence>
<feature type="domain" description="HAMP" evidence="13">
    <location>
        <begin position="220"/>
        <end position="272"/>
    </location>
</feature>
<dbReference type="PANTHER" id="PTHR45339:SF1">
    <property type="entry name" value="HYBRID SIGNAL TRANSDUCTION HISTIDINE KINASE J"/>
    <property type="match status" value="1"/>
</dbReference>
<feature type="coiled-coil region" evidence="9">
    <location>
        <begin position="87"/>
        <end position="114"/>
    </location>
</feature>
<feature type="modified residue" description="4-aspartylphosphate" evidence="8">
    <location>
        <position position="981"/>
    </location>
</feature>
<dbReference type="CDD" id="cd00156">
    <property type="entry name" value="REC"/>
    <property type="match status" value="1"/>
</dbReference>
<dbReference type="Pfam" id="PF00512">
    <property type="entry name" value="HisKA"/>
    <property type="match status" value="1"/>
</dbReference>
<evidence type="ECO:0000256" key="4">
    <source>
        <dbReference type="ARBA" id="ARBA00022553"/>
    </source>
</evidence>
<dbReference type="SMART" id="SM00448">
    <property type="entry name" value="REC"/>
    <property type="match status" value="3"/>
</dbReference>
<dbReference type="SMART" id="SM00304">
    <property type="entry name" value="HAMP"/>
    <property type="match status" value="1"/>
</dbReference>
<keyword evidence="5" id="KW-0808">Transferase</keyword>
<dbReference type="CDD" id="cd00082">
    <property type="entry name" value="HisKA"/>
    <property type="match status" value="1"/>
</dbReference>
<dbReference type="Gene3D" id="3.30.450.40">
    <property type="match status" value="1"/>
</dbReference>
<evidence type="ECO:0000256" key="1">
    <source>
        <dbReference type="ARBA" id="ARBA00000085"/>
    </source>
</evidence>
<dbReference type="CDD" id="cd17546">
    <property type="entry name" value="REC_hyHK_CKI1_RcsC-like"/>
    <property type="match status" value="1"/>
</dbReference>
<feature type="domain" description="Response regulatory" evidence="12">
    <location>
        <begin position="810"/>
        <end position="923"/>
    </location>
</feature>
<dbReference type="InterPro" id="IPR003018">
    <property type="entry name" value="GAF"/>
</dbReference>
<dbReference type="InterPro" id="IPR001789">
    <property type="entry name" value="Sig_transdc_resp-reg_receiver"/>
</dbReference>
<evidence type="ECO:0000256" key="7">
    <source>
        <dbReference type="ARBA" id="ARBA00023012"/>
    </source>
</evidence>
<comment type="catalytic activity">
    <reaction evidence="1">
        <text>ATP + protein L-histidine = ADP + protein N-phospho-L-histidine.</text>
        <dbReference type="EC" id="2.7.13.3"/>
    </reaction>
</comment>
<dbReference type="Gene3D" id="3.40.50.2300">
    <property type="match status" value="3"/>
</dbReference>
<evidence type="ECO:0000259" key="12">
    <source>
        <dbReference type="PROSITE" id="PS50110"/>
    </source>
</evidence>
<feature type="domain" description="Response regulatory" evidence="12">
    <location>
        <begin position="1078"/>
        <end position="1195"/>
    </location>
</feature>
<dbReference type="SUPFAM" id="SSF158472">
    <property type="entry name" value="HAMP domain-like"/>
    <property type="match status" value="1"/>
</dbReference>
<dbReference type="CDD" id="cd19410">
    <property type="entry name" value="HK9-like_sensor"/>
    <property type="match status" value="1"/>
</dbReference>
<dbReference type="SMART" id="SM00065">
    <property type="entry name" value="GAF"/>
    <property type="match status" value="1"/>
</dbReference>
<dbReference type="PANTHER" id="PTHR45339">
    <property type="entry name" value="HYBRID SIGNAL TRANSDUCTION HISTIDINE KINASE J"/>
    <property type="match status" value="1"/>
</dbReference>
<dbReference type="SUPFAM" id="SSF52172">
    <property type="entry name" value="CheY-like"/>
    <property type="match status" value="3"/>
</dbReference>
<dbReference type="Proteomes" id="UP000772618">
    <property type="component" value="Unassembled WGS sequence"/>
</dbReference>
<evidence type="ECO:0000256" key="5">
    <source>
        <dbReference type="ARBA" id="ARBA00022679"/>
    </source>
</evidence>
<dbReference type="InterPro" id="IPR003661">
    <property type="entry name" value="HisK_dim/P_dom"/>
</dbReference>
<gene>
    <name evidence="14" type="ORF">KK060_15890</name>
</gene>
<name>A0ABS5VTP3_9BACT</name>
<dbReference type="Pfam" id="PF02518">
    <property type="entry name" value="HATPase_c"/>
    <property type="match status" value="1"/>
</dbReference>
<dbReference type="SMART" id="SM00388">
    <property type="entry name" value="HisKA"/>
    <property type="match status" value="1"/>
</dbReference>
<dbReference type="SUPFAM" id="SSF55781">
    <property type="entry name" value="GAF domain-like"/>
    <property type="match status" value="1"/>
</dbReference>
<evidence type="ECO:0000256" key="6">
    <source>
        <dbReference type="ARBA" id="ARBA00022777"/>
    </source>
</evidence>
<keyword evidence="15" id="KW-1185">Reference proteome</keyword>
<dbReference type="Gene3D" id="1.10.287.130">
    <property type="match status" value="1"/>
</dbReference>
<dbReference type="CDD" id="cd16922">
    <property type="entry name" value="HATPase_EvgS-ArcB-TorS-like"/>
    <property type="match status" value="1"/>
</dbReference>
<dbReference type="PRINTS" id="PR00344">
    <property type="entry name" value="BCTRLSENSOR"/>
</dbReference>
<keyword evidence="6" id="KW-0418">Kinase</keyword>
<evidence type="ECO:0000313" key="14">
    <source>
        <dbReference type="EMBL" id="MBT1704777.1"/>
    </source>
</evidence>
<dbReference type="PROSITE" id="PS50885">
    <property type="entry name" value="HAMP"/>
    <property type="match status" value="1"/>
</dbReference>
<reference evidence="14 15" key="1">
    <citation type="submission" date="2021-05" db="EMBL/GenBank/DDBJ databases">
        <title>A Polyphasic approach of four new species of the genus Ohtaekwangia: Ohtaekwangia histidinii sp. nov., Ohtaekwangia cretensis sp. nov., Ohtaekwangia indiensis sp. nov., Ohtaekwangia reichenbachii sp. nov. from diverse environment.</title>
        <authorList>
            <person name="Octaviana S."/>
        </authorList>
    </citation>
    <scope>NUCLEOTIDE SEQUENCE [LARGE SCALE GENOMIC DNA]</scope>
    <source>
        <strain evidence="14 15">PWU20</strain>
    </source>
</reference>
<protein>
    <recommendedName>
        <fullName evidence="3">histidine kinase</fullName>
        <ecNumber evidence="3">2.7.13.3</ecNumber>
    </recommendedName>
</protein>
<feature type="domain" description="Response regulatory" evidence="12">
    <location>
        <begin position="932"/>
        <end position="1048"/>
    </location>
</feature>
<dbReference type="InterPro" id="IPR011006">
    <property type="entry name" value="CheY-like_superfamily"/>
</dbReference>
<dbReference type="InterPro" id="IPR036097">
    <property type="entry name" value="HisK_dim/P_sf"/>
</dbReference>
<dbReference type="EMBL" id="JAHESD010000039">
    <property type="protein sequence ID" value="MBT1704777.1"/>
    <property type="molecule type" value="Genomic_DNA"/>
</dbReference>
<dbReference type="InterPro" id="IPR005467">
    <property type="entry name" value="His_kinase_dom"/>
</dbReference>
<keyword evidence="10" id="KW-1133">Transmembrane helix</keyword>
<dbReference type="SUPFAM" id="SSF47384">
    <property type="entry name" value="Homodimeric domain of signal transducing histidine kinase"/>
    <property type="match status" value="1"/>
</dbReference>
<evidence type="ECO:0000259" key="11">
    <source>
        <dbReference type="PROSITE" id="PS50109"/>
    </source>
</evidence>
<dbReference type="Pfam" id="PF00672">
    <property type="entry name" value="HAMP"/>
    <property type="match status" value="1"/>
</dbReference>
<dbReference type="Gene3D" id="6.10.340.10">
    <property type="match status" value="1"/>
</dbReference>
<dbReference type="Gene3D" id="3.30.565.10">
    <property type="entry name" value="Histidine kinase-like ATPase, C-terminal domain"/>
    <property type="match status" value="1"/>
</dbReference>
<keyword evidence="10" id="KW-0472">Membrane</keyword>
<dbReference type="Pfam" id="PF13185">
    <property type="entry name" value="GAF_2"/>
    <property type="match status" value="1"/>
</dbReference>